<proteinExistence type="predicted"/>
<organism evidence="2 3">
    <name type="scientific">Kipferlia bialata</name>
    <dbReference type="NCBI Taxonomy" id="797122"/>
    <lineage>
        <taxon>Eukaryota</taxon>
        <taxon>Metamonada</taxon>
        <taxon>Carpediemonas-like organisms</taxon>
        <taxon>Kipferlia</taxon>
    </lineage>
</organism>
<sequence length="256" mass="26828">MSSSPRHGRGISDSERMCLLESEREMLRSREAFRQKASVPAVPIPDRPSVQSILDAGRDVEMGRLSARGSDAEEGGALPVLGMYDTQCMRCACYMDEGGQGEGALQERLETVLKALSRERGGDGEREARPPSSDYATDRDFTAHWLPFLLSPKGSAPVSAPVTAADACSAVSDAWSAMVDSMHRLIVGGLQGGSAPSTGSGSGGIGTPSIPLPPSDTKPKRRVMSIPKGPSDSTHASGQGCVSLACDVTTAISHMP</sequence>
<feature type="non-terminal residue" evidence="2">
    <location>
        <position position="256"/>
    </location>
</feature>
<name>A0A391NMR6_9EUKA</name>
<accession>A0A391NMR6</accession>
<evidence type="ECO:0000313" key="2">
    <source>
        <dbReference type="EMBL" id="GCA62987.1"/>
    </source>
</evidence>
<dbReference type="EMBL" id="BDIP01001964">
    <property type="protein sequence ID" value="GCA62987.1"/>
    <property type="molecule type" value="Genomic_DNA"/>
</dbReference>
<feature type="compositionally biased region" description="Basic and acidic residues" evidence="1">
    <location>
        <begin position="117"/>
        <end position="129"/>
    </location>
</feature>
<reference evidence="2 3" key="1">
    <citation type="journal article" date="2018" name="PLoS ONE">
        <title>The draft genome of Kipferlia bialata reveals reductive genome evolution in fornicate parasites.</title>
        <authorList>
            <person name="Tanifuji G."/>
            <person name="Takabayashi S."/>
            <person name="Kume K."/>
            <person name="Takagi M."/>
            <person name="Nakayama T."/>
            <person name="Kamikawa R."/>
            <person name="Inagaki Y."/>
            <person name="Hashimoto T."/>
        </authorList>
    </citation>
    <scope>NUCLEOTIDE SEQUENCE [LARGE SCALE GENOMIC DNA]</scope>
    <source>
        <strain evidence="2">NY0173</strain>
    </source>
</reference>
<feature type="region of interest" description="Disordered" evidence="1">
    <location>
        <begin position="190"/>
        <end position="239"/>
    </location>
</feature>
<evidence type="ECO:0000313" key="3">
    <source>
        <dbReference type="Proteomes" id="UP000265618"/>
    </source>
</evidence>
<gene>
    <name evidence="2" type="ORF">KIPB_007154</name>
</gene>
<keyword evidence="3" id="KW-1185">Reference proteome</keyword>
<dbReference type="AlphaFoldDB" id="A0A391NMR6"/>
<evidence type="ECO:0000256" key="1">
    <source>
        <dbReference type="SAM" id="MobiDB-lite"/>
    </source>
</evidence>
<feature type="region of interest" description="Disordered" evidence="1">
    <location>
        <begin position="117"/>
        <end position="137"/>
    </location>
</feature>
<protein>
    <submittedName>
        <fullName evidence="2">Uncharacterized protein</fullName>
    </submittedName>
</protein>
<comment type="caution">
    <text evidence="2">The sequence shown here is derived from an EMBL/GenBank/DDBJ whole genome shotgun (WGS) entry which is preliminary data.</text>
</comment>
<dbReference type="Proteomes" id="UP000265618">
    <property type="component" value="Unassembled WGS sequence"/>
</dbReference>